<dbReference type="PANTHER" id="PTHR32347">
    <property type="entry name" value="EFFLUX SYSTEM COMPONENT YKNX-RELATED"/>
    <property type="match status" value="1"/>
</dbReference>
<sequence length="311" mass="33674">MSRRYALLCLPLCLSACTRDEAGHYTGYVEAQSVAVAAPQSGWLTQVYVDDGAVLSAGQPLFTLDATQQQQALNGAESQRRAAEATASDLSKGAREVDIAPLLKERDQARASLDLARSEEARYTRLAPQGYVSQAKLDQLRATRQAAEANVAAIERTIEARRQAARTDQLAAARAQAQAAGAEAAQAQWVLDERAVKARLSGQVERRLHEAGEFVAAGTPVLSVYPKGREFVRFYVPQGDLPKIKVGQTVRVSCDGCQAQAAKVRYVSPEAEFTPPVIYSVRERKKLVFLIEATPQKPDALKAGQPVDVAL</sequence>
<dbReference type="Proteomes" id="UP000278756">
    <property type="component" value="Chromosome 1"/>
</dbReference>
<dbReference type="Gene3D" id="1.10.287.470">
    <property type="entry name" value="Helix hairpin bin"/>
    <property type="match status" value="1"/>
</dbReference>
<reference evidence="5" key="2">
    <citation type="journal article" date="2017" name="Plant Physiol. Biochem.">
        <title>Differential oxidative and antioxidative response of duckweed Lemna minor toward plant growth promoting/inhibiting bacteria.</title>
        <authorList>
            <person name="Ishizawa H."/>
            <person name="Kuroda M."/>
            <person name="Morikawa M."/>
            <person name="Ike M."/>
        </authorList>
    </citation>
    <scope>NUCLEOTIDE SEQUENCE [LARGE SCALE GENOMIC DNA]</scope>
    <source>
        <strain evidence="5">M6</strain>
    </source>
</reference>
<evidence type="ECO:0000313" key="4">
    <source>
        <dbReference type="EMBL" id="BBF80210.1"/>
    </source>
</evidence>
<name>A0A3G9FYS1_9CAUL</name>
<dbReference type="AlphaFoldDB" id="A0A3G9FYS1"/>
<dbReference type="InterPro" id="IPR050465">
    <property type="entry name" value="UPF0194_transport"/>
</dbReference>
<proteinExistence type="predicted"/>
<dbReference type="PANTHER" id="PTHR32347:SF23">
    <property type="entry name" value="BLL5650 PROTEIN"/>
    <property type="match status" value="1"/>
</dbReference>
<dbReference type="OrthoDB" id="9810980at2"/>
<dbReference type="RefSeq" id="WP_126420438.1">
    <property type="nucleotide sequence ID" value="NZ_AP018827.1"/>
</dbReference>
<dbReference type="Gene3D" id="2.40.50.100">
    <property type="match status" value="1"/>
</dbReference>
<dbReference type="GO" id="GO:0030313">
    <property type="term" value="C:cell envelope"/>
    <property type="evidence" value="ECO:0007669"/>
    <property type="project" value="UniProtKB-SubCell"/>
</dbReference>
<dbReference type="EMBL" id="AP018827">
    <property type="protein sequence ID" value="BBF80210.1"/>
    <property type="molecule type" value="Genomic_DNA"/>
</dbReference>
<feature type="coiled-coil region" evidence="3">
    <location>
        <begin position="137"/>
        <end position="164"/>
    </location>
</feature>
<reference evidence="5" key="1">
    <citation type="journal article" date="2017" name="Biotechnol. Biofuels">
        <title>Evaluation of environmental bacterial communities as a factor affecting the growth of duckweed Lemna minor.</title>
        <authorList>
            <person name="Ishizawa H."/>
            <person name="Kuroda M."/>
            <person name="Morikawa M."/>
            <person name="Ike M."/>
        </authorList>
    </citation>
    <scope>NUCLEOTIDE SEQUENCE [LARGE SCALE GENOMIC DNA]</scope>
    <source>
        <strain evidence="5">M6</strain>
    </source>
</reference>
<keyword evidence="2 3" id="KW-0175">Coiled coil</keyword>
<comment type="subcellular location">
    <subcellularLocation>
        <location evidence="1">Cell envelope</location>
    </subcellularLocation>
</comment>
<dbReference type="Gene3D" id="2.40.30.170">
    <property type="match status" value="1"/>
</dbReference>
<evidence type="ECO:0000256" key="3">
    <source>
        <dbReference type="SAM" id="Coils"/>
    </source>
</evidence>
<evidence type="ECO:0000313" key="5">
    <source>
        <dbReference type="Proteomes" id="UP000278756"/>
    </source>
</evidence>
<gene>
    <name evidence="4" type="ORF">EM6_0788</name>
</gene>
<organism evidence="4 5">
    <name type="scientific">Asticcacaulis excentricus</name>
    <dbReference type="NCBI Taxonomy" id="78587"/>
    <lineage>
        <taxon>Bacteria</taxon>
        <taxon>Pseudomonadati</taxon>
        <taxon>Pseudomonadota</taxon>
        <taxon>Alphaproteobacteria</taxon>
        <taxon>Caulobacterales</taxon>
        <taxon>Caulobacteraceae</taxon>
        <taxon>Asticcacaulis</taxon>
    </lineage>
</organism>
<evidence type="ECO:0000256" key="1">
    <source>
        <dbReference type="ARBA" id="ARBA00004196"/>
    </source>
</evidence>
<accession>A0A3G9FYS1</accession>
<protein>
    <submittedName>
        <fullName evidence="4">HlyD family secretion protein</fullName>
    </submittedName>
</protein>
<evidence type="ECO:0000256" key="2">
    <source>
        <dbReference type="ARBA" id="ARBA00023054"/>
    </source>
</evidence>
<dbReference type="SUPFAM" id="SSF111369">
    <property type="entry name" value="HlyD-like secretion proteins"/>
    <property type="match status" value="3"/>
</dbReference>